<evidence type="ECO:0000313" key="4">
    <source>
        <dbReference type="Proteomes" id="UP000076079"/>
    </source>
</evidence>
<name>A0A143PGD4_LUTPR</name>
<evidence type="ECO:0000256" key="1">
    <source>
        <dbReference type="SAM" id="Phobius"/>
    </source>
</evidence>
<feature type="transmembrane region" description="Helical" evidence="1">
    <location>
        <begin position="210"/>
        <end position="237"/>
    </location>
</feature>
<keyword evidence="1" id="KW-1133">Transmembrane helix</keyword>
<accession>A0A143PGD4</accession>
<dbReference type="Proteomes" id="UP000076079">
    <property type="component" value="Chromosome"/>
</dbReference>
<dbReference type="RefSeq" id="WP_110169294.1">
    <property type="nucleotide sequence ID" value="NZ_CP015136.1"/>
</dbReference>
<evidence type="ECO:0000256" key="2">
    <source>
        <dbReference type="SAM" id="SignalP"/>
    </source>
</evidence>
<feature type="chain" id="PRO_5007511333" description="DUF3153 domain-containing protein" evidence="2">
    <location>
        <begin position="23"/>
        <end position="248"/>
    </location>
</feature>
<keyword evidence="4" id="KW-1185">Reference proteome</keyword>
<dbReference type="AlphaFoldDB" id="A0A143PGD4"/>
<keyword evidence="1" id="KW-0812">Transmembrane</keyword>
<sequence precursor="true">MPSLPRQAFALAALALLLTSCARPFGRQYEYEEEIYVSLDGSATMTVNTSMAALAALHGLDVAIDPAVPVDRDRIRALYSTPVTTVTRVSRPWRRDGRRFVQVRLEVADVRRLSQAPPFAWAHYAFTQKGDVVEFVQELGPSVAKNVGDVGWDGEELVAVRLHIPSRVTYHNAPSHLVERGNILSWEQPLKARLAGEPLRVEARFGVQRILVLTVALFLSALAAAAVTLGGLIWWVVRKGHQRAARQS</sequence>
<dbReference type="PROSITE" id="PS51257">
    <property type="entry name" value="PROKAR_LIPOPROTEIN"/>
    <property type="match status" value="1"/>
</dbReference>
<evidence type="ECO:0000313" key="3">
    <source>
        <dbReference type="EMBL" id="AMY07330.1"/>
    </source>
</evidence>
<reference evidence="3 4" key="1">
    <citation type="journal article" date="2016" name="Genome Announc.">
        <title>First Complete Genome Sequence of a Subdivision 6 Acidobacterium Strain.</title>
        <authorList>
            <person name="Huang S."/>
            <person name="Vieira S."/>
            <person name="Bunk B."/>
            <person name="Riedel T."/>
            <person name="Sproer C."/>
            <person name="Overmann J."/>
        </authorList>
    </citation>
    <scope>NUCLEOTIDE SEQUENCE [LARGE SCALE GENOMIC DNA]</scope>
    <source>
        <strain evidence="4">DSM 100886 HEG_-6_39</strain>
    </source>
</reference>
<gene>
    <name evidence="3" type="ORF">LuPra_00497</name>
</gene>
<evidence type="ECO:0008006" key="5">
    <source>
        <dbReference type="Google" id="ProtNLM"/>
    </source>
</evidence>
<feature type="signal peptide" evidence="2">
    <location>
        <begin position="1"/>
        <end position="22"/>
    </location>
</feature>
<keyword evidence="2" id="KW-0732">Signal</keyword>
<proteinExistence type="predicted"/>
<keyword evidence="1" id="KW-0472">Membrane</keyword>
<protein>
    <recommendedName>
        <fullName evidence="5">DUF3153 domain-containing protein</fullName>
    </recommendedName>
</protein>
<reference evidence="4" key="2">
    <citation type="submission" date="2016-04" db="EMBL/GenBank/DDBJ databases">
        <title>First Complete Genome Sequence of a Subdivision 6 Acidobacterium.</title>
        <authorList>
            <person name="Huang S."/>
            <person name="Vieira S."/>
            <person name="Bunk B."/>
            <person name="Riedel T."/>
            <person name="Sproeer C."/>
            <person name="Overmann J."/>
        </authorList>
    </citation>
    <scope>NUCLEOTIDE SEQUENCE [LARGE SCALE GENOMIC DNA]</scope>
    <source>
        <strain evidence="4">DSM 100886 HEG_-6_39</strain>
    </source>
</reference>
<dbReference type="STRING" id="1855912.LuPra_00497"/>
<organism evidence="3 4">
    <name type="scientific">Luteitalea pratensis</name>
    <dbReference type="NCBI Taxonomy" id="1855912"/>
    <lineage>
        <taxon>Bacteria</taxon>
        <taxon>Pseudomonadati</taxon>
        <taxon>Acidobacteriota</taxon>
        <taxon>Vicinamibacteria</taxon>
        <taxon>Vicinamibacterales</taxon>
        <taxon>Vicinamibacteraceae</taxon>
        <taxon>Luteitalea</taxon>
    </lineage>
</organism>
<dbReference type="KEGG" id="abac:LuPra_00497"/>
<dbReference type="EMBL" id="CP015136">
    <property type="protein sequence ID" value="AMY07330.1"/>
    <property type="molecule type" value="Genomic_DNA"/>
</dbReference>